<dbReference type="Proteomes" id="UP000290218">
    <property type="component" value="Unassembled WGS sequence"/>
</dbReference>
<dbReference type="EMBL" id="SDHX01000001">
    <property type="protein sequence ID" value="RXK56163.1"/>
    <property type="molecule type" value="Genomic_DNA"/>
</dbReference>
<evidence type="ECO:0000313" key="3">
    <source>
        <dbReference type="EMBL" id="RXK56163.1"/>
    </source>
</evidence>
<name>A0A4Q1CAP7_9BACT</name>
<dbReference type="InterPro" id="IPR025164">
    <property type="entry name" value="Toastrack_DUF4097"/>
</dbReference>
<feature type="domain" description="DUF4097" evidence="2">
    <location>
        <begin position="142"/>
        <end position="250"/>
    </location>
</feature>
<feature type="signal peptide" evidence="1">
    <location>
        <begin position="1"/>
        <end position="26"/>
    </location>
</feature>
<sequence>MLMNTTLLRPASLALALLLGATDASAKVTEKFSQTYPLDATGSIHLENVNGSVEIVAWDKNEVALEAEKSARTDEGLARIQLRIDSNNRRLTVKTELEKKWKFWDNMNAQVHYKLMVPAGASLDRIEVVNANITVTGVKGSVALGAVNGGIEAEGLSGDGEFETVNGSIRVAYSTLPAAGKLSLDTVNGSCKLTLPKDAAFDLDADTVNGRITCDFPITLQNSGKRELRGPVNGGGARVNLESVNGGLTVSSAK</sequence>
<organism evidence="3 4">
    <name type="scientific">Oleiharenicola lentus</name>
    <dbReference type="NCBI Taxonomy" id="2508720"/>
    <lineage>
        <taxon>Bacteria</taxon>
        <taxon>Pseudomonadati</taxon>
        <taxon>Verrucomicrobiota</taxon>
        <taxon>Opitutia</taxon>
        <taxon>Opitutales</taxon>
        <taxon>Opitutaceae</taxon>
        <taxon>Oleiharenicola</taxon>
    </lineage>
</organism>
<dbReference type="OrthoDB" id="2240743at2"/>
<evidence type="ECO:0000313" key="4">
    <source>
        <dbReference type="Proteomes" id="UP000290218"/>
    </source>
</evidence>
<comment type="caution">
    <text evidence="3">The sequence shown here is derived from an EMBL/GenBank/DDBJ whole genome shotgun (WGS) entry which is preliminary data.</text>
</comment>
<keyword evidence="4" id="KW-1185">Reference proteome</keyword>
<evidence type="ECO:0000256" key="1">
    <source>
        <dbReference type="SAM" id="SignalP"/>
    </source>
</evidence>
<reference evidence="3 4" key="1">
    <citation type="submission" date="2019-01" db="EMBL/GenBank/DDBJ databases">
        <title>Lacunisphaera sp. strain TWA-58.</title>
        <authorList>
            <person name="Chen W.-M."/>
        </authorList>
    </citation>
    <scope>NUCLEOTIDE SEQUENCE [LARGE SCALE GENOMIC DNA]</scope>
    <source>
        <strain evidence="3 4">TWA-58</strain>
    </source>
</reference>
<dbReference type="Pfam" id="PF13349">
    <property type="entry name" value="DUF4097"/>
    <property type="match status" value="1"/>
</dbReference>
<keyword evidence="1" id="KW-0732">Signal</keyword>
<dbReference type="AlphaFoldDB" id="A0A4Q1CAP7"/>
<evidence type="ECO:0000259" key="2">
    <source>
        <dbReference type="Pfam" id="PF13349"/>
    </source>
</evidence>
<protein>
    <recommendedName>
        <fullName evidence="2">DUF4097 domain-containing protein</fullName>
    </recommendedName>
</protein>
<proteinExistence type="predicted"/>
<accession>A0A4Q1CAP7</accession>
<gene>
    <name evidence="3" type="ORF">ESB00_09905</name>
</gene>
<feature type="chain" id="PRO_5020351410" description="DUF4097 domain-containing protein" evidence="1">
    <location>
        <begin position="27"/>
        <end position="254"/>
    </location>
</feature>